<sequence length="179" mass="18531">MRTRWTRSVRALAAAAAVAGAAASAGCGVRPTGVLSAGSLPVAGGRAATIKIYLVKDGALFPTVRPGLPGRPYLALEQLGVPVTAQERLAGLSNSVRPQQIRVTQDQPPGMITVWVDDAGPEGLRPARGSHWPRLALAQVACTAEAIPGVVKGVLLETSAGRPGRARVQLACEDFADLR</sequence>
<organism evidence="2 3">
    <name type="scientific">Actinomadura violacea</name>
    <dbReference type="NCBI Taxonomy" id="2819934"/>
    <lineage>
        <taxon>Bacteria</taxon>
        <taxon>Bacillati</taxon>
        <taxon>Actinomycetota</taxon>
        <taxon>Actinomycetes</taxon>
        <taxon>Streptosporangiales</taxon>
        <taxon>Thermomonosporaceae</taxon>
        <taxon>Actinomadura</taxon>
    </lineage>
</organism>
<gene>
    <name evidence="2" type="ORF">J4709_18400</name>
</gene>
<keyword evidence="3" id="KW-1185">Reference proteome</keyword>
<reference evidence="2 3" key="1">
    <citation type="submission" date="2021-03" db="EMBL/GenBank/DDBJ databases">
        <title>Actinomadura violae sp. nov., isolated from lichen in Thailand.</title>
        <authorList>
            <person name="Kanchanasin P."/>
            <person name="Saeng-In P."/>
            <person name="Phongsopitanun W."/>
            <person name="Yuki M."/>
            <person name="Kudo T."/>
            <person name="Ohkuma M."/>
            <person name="Tanasupawat S."/>
        </authorList>
    </citation>
    <scope>NUCLEOTIDE SEQUENCE [LARGE SCALE GENOMIC DNA]</scope>
    <source>
        <strain evidence="2 3">LCR2-06</strain>
    </source>
</reference>
<dbReference type="RefSeq" id="WP_208242331.1">
    <property type="nucleotide sequence ID" value="NZ_JAGEPF010000011.1"/>
</dbReference>
<dbReference type="PROSITE" id="PS51257">
    <property type="entry name" value="PROKAR_LIPOPROTEIN"/>
    <property type="match status" value="1"/>
</dbReference>
<name>A0ABS3RU51_9ACTN</name>
<feature type="signal peptide" evidence="1">
    <location>
        <begin position="1"/>
        <end position="25"/>
    </location>
</feature>
<proteinExistence type="predicted"/>
<evidence type="ECO:0000313" key="2">
    <source>
        <dbReference type="EMBL" id="MBO2459550.1"/>
    </source>
</evidence>
<evidence type="ECO:0000256" key="1">
    <source>
        <dbReference type="SAM" id="SignalP"/>
    </source>
</evidence>
<dbReference type="Proteomes" id="UP000680206">
    <property type="component" value="Unassembled WGS sequence"/>
</dbReference>
<keyword evidence="1" id="KW-0732">Signal</keyword>
<comment type="caution">
    <text evidence="2">The sequence shown here is derived from an EMBL/GenBank/DDBJ whole genome shotgun (WGS) entry which is preliminary data.</text>
</comment>
<accession>A0ABS3RU51</accession>
<protein>
    <recommendedName>
        <fullName evidence="4">GerMN domain-containing protein</fullName>
    </recommendedName>
</protein>
<feature type="chain" id="PRO_5045088785" description="GerMN domain-containing protein" evidence="1">
    <location>
        <begin position="26"/>
        <end position="179"/>
    </location>
</feature>
<dbReference type="EMBL" id="JAGEPF010000011">
    <property type="protein sequence ID" value="MBO2459550.1"/>
    <property type="molecule type" value="Genomic_DNA"/>
</dbReference>
<evidence type="ECO:0008006" key="4">
    <source>
        <dbReference type="Google" id="ProtNLM"/>
    </source>
</evidence>
<evidence type="ECO:0000313" key="3">
    <source>
        <dbReference type="Proteomes" id="UP000680206"/>
    </source>
</evidence>